<dbReference type="RefSeq" id="WP_305106993.1">
    <property type="nucleotide sequence ID" value="NZ_JAUTWS010000040.1"/>
</dbReference>
<gene>
    <name evidence="1" type="ORF">Q7A36_27595</name>
</gene>
<proteinExistence type="predicted"/>
<accession>A0ABT9E7I0</accession>
<protein>
    <recommendedName>
        <fullName evidence="3">Class I SAM-dependent methyltransferase</fullName>
    </recommendedName>
</protein>
<name>A0ABT9E7I0_9PROT</name>
<dbReference type="SUPFAM" id="SSF53335">
    <property type="entry name" value="S-adenosyl-L-methionine-dependent methyltransferases"/>
    <property type="match status" value="1"/>
</dbReference>
<evidence type="ECO:0000313" key="1">
    <source>
        <dbReference type="EMBL" id="MDO9712138.1"/>
    </source>
</evidence>
<dbReference type="Proteomes" id="UP001243009">
    <property type="component" value="Unassembled WGS sequence"/>
</dbReference>
<dbReference type="EMBL" id="JAUTWS010000040">
    <property type="protein sequence ID" value="MDO9712138.1"/>
    <property type="molecule type" value="Genomic_DNA"/>
</dbReference>
<evidence type="ECO:0000313" key="2">
    <source>
        <dbReference type="Proteomes" id="UP001243009"/>
    </source>
</evidence>
<comment type="caution">
    <text evidence="1">The sequence shown here is derived from an EMBL/GenBank/DDBJ whole genome shotgun (WGS) entry which is preliminary data.</text>
</comment>
<dbReference type="InterPro" id="IPR029063">
    <property type="entry name" value="SAM-dependent_MTases_sf"/>
</dbReference>
<keyword evidence="2" id="KW-1185">Reference proteome</keyword>
<reference evidence="1 2" key="1">
    <citation type="submission" date="2023-08" db="EMBL/GenBank/DDBJ databases">
        <title>The draft genome sequence of Paracraurococcus sp. LOR1-02.</title>
        <authorList>
            <person name="Kingkaew E."/>
            <person name="Tanasupawat S."/>
        </authorList>
    </citation>
    <scope>NUCLEOTIDE SEQUENCE [LARGE SCALE GENOMIC DNA]</scope>
    <source>
        <strain evidence="1 2">LOR1-02</strain>
    </source>
</reference>
<dbReference type="Gene3D" id="3.40.50.150">
    <property type="entry name" value="Vaccinia Virus protein VP39"/>
    <property type="match status" value="1"/>
</dbReference>
<sequence length="310" mass="32538">MPLLTLPAGRLFAAWDLLARWRSLGRRFRVAMPAGEMPRGTAEAAPVPAAGPAAPTLSAAEARALWIDRLWGPGFLTPGGEAEVLRLAFLLPLSPATTVLLVGRDGGGAAAALAGQRGAWVAAHQHDPWLTERLAPLVRPFGRRVAVQPWDPAAPAFRARYHHHALALEPMQAGAAPGPLCQALATAIKPAGQLVLLETVAMAEGEVPGLARWLTLDGRAAPPPPRAAVETALQAAGFALHVTESLGPRHAAAATEAWQTLLAGLRDGTRPAGAAEAAALVTEAERWLLHQRLLRAGALAVLRWHATLRG</sequence>
<evidence type="ECO:0008006" key="3">
    <source>
        <dbReference type="Google" id="ProtNLM"/>
    </source>
</evidence>
<organism evidence="1 2">
    <name type="scientific">Paracraurococcus lichenis</name>
    <dbReference type="NCBI Taxonomy" id="3064888"/>
    <lineage>
        <taxon>Bacteria</taxon>
        <taxon>Pseudomonadati</taxon>
        <taxon>Pseudomonadota</taxon>
        <taxon>Alphaproteobacteria</taxon>
        <taxon>Acetobacterales</taxon>
        <taxon>Roseomonadaceae</taxon>
        <taxon>Paracraurococcus</taxon>
    </lineage>
</organism>